<evidence type="ECO:0000313" key="1">
    <source>
        <dbReference type="EMBL" id="KAI9909433.1"/>
    </source>
</evidence>
<sequence length="117" mass="13223">MLHKVGGIPVYSSVATDAEYVDRFTSDDESLYDVGTEGENLTLAKVFTFFTRVCPWCFLAVFDQDVSSLSASKFPYLYELGQKNVLLARRVFLNITVCEKRCLLAITSETTFLDTLR</sequence>
<reference evidence="1 2" key="1">
    <citation type="journal article" date="2022" name="bioRxiv">
        <title>The genome of the oomycete Peronosclerospora sorghi, a cosmopolitan pathogen of maize and sorghum, is inflated with dispersed pseudogenes.</title>
        <authorList>
            <person name="Fletcher K."/>
            <person name="Martin F."/>
            <person name="Isakeit T."/>
            <person name="Cavanaugh K."/>
            <person name="Magill C."/>
            <person name="Michelmore R."/>
        </authorList>
    </citation>
    <scope>NUCLEOTIDE SEQUENCE [LARGE SCALE GENOMIC DNA]</scope>
    <source>
        <strain evidence="1">P6</strain>
    </source>
</reference>
<name>A0ACC0VUB4_9STRA</name>
<dbReference type="Proteomes" id="UP001163321">
    <property type="component" value="Chromosome 7"/>
</dbReference>
<organism evidence="1 2">
    <name type="scientific">Peronosclerospora sorghi</name>
    <dbReference type="NCBI Taxonomy" id="230839"/>
    <lineage>
        <taxon>Eukaryota</taxon>
        <taxon>Sar</taxon>
        <taxon>Stramenopiles</taxon>
        <taxon>Oomycota</taxon>
        <taxon>Peronosporomycetes</taxon>
        <taxon>Peronosporales</taxon>
        <taxon>Peronosporaceae</taxon>
        <taxon>Peronosclerospora</taxon>
    </lineage>
</organism>
<evidence type="ECO:0000313" key="2">
    <source>
        <dbReference type="Proteomes" id="UP001163321"/>
    </source>
</evidence>
<keyword evidence="2" id="KW-1185">Reference proteome</keyword>
<protein>
    <submittedName>
        <fullName evidence="1">Uncharacterized protein</fullName>
    </submittedName>
</protein>
<comment type="caution">
    <text evidence="1">The sequence shown here is derived from an EMBL/GenBank/DDBJ whole genome shotgun (WGS) entry which is preliminary data.</text>
</comment>
<gene>
    <name evidence="1" type="ORF">PsorP6_015228</name>
</gene>
<accession>A0ACC0VUB4</accession>
<dbReference type="EMBL" id="CM047586">
    <property type="protein sequence ID" value="KAI9909433.1"/>
    <property type="molecule type" value="Genomic_DNA"/>
</dbReference>
<proteinExistence type="predicted"/>